<protein>
    <recommendedName>
        <fullName evidence="6">methylated diphthine methylhydrolase</fullName>
        <ecNumber evidence="6">3.1.1.97</ecNumber>
    </recommendedName>
</protein>
<dbReference type="EC" id="3.1.1.97" evidence="6"/>
<evidence type="ECO:0000256" key="1">
    <source>
        <dbReference type="ARBA" id="ARBA00005156"/>
    </source>
</evidence>
<dbReference type="AlphaFoldDB" id="A0A6A6Q777"/>
<dbReference type="InterPro" id="IPR001680">
    <property type="entry name" value="WD40_rpt"/>
</dbReference>
<organism evidence="9 10">
    <name type="scientific">Neohortaea acidophila</name>
    <dbReference type="NCBI Taxonomy" id="245834"/>
    <lineage>
        <taxon>Eukaryota</taxon>
        <taxon>Fungi</taxon>
        <taxon>Dikarya</taxon>
        <taxon>Ascomycota</taxon>
        <taxon>Pezizomycotina</taxon>
        <taxon>Dothideomycetes</taxon>
        <taxon>Dothideomycetidae</taxon>
        <taxon>Mycosphaerellales</taxon>
        <taxon>Teratosphaeriaceae</taxon>
        <taxon>Neohortaea</taxon>
    </lineage>
</organism>
<dbReference type="GO" id="GO:0005737">
    <property type="term" value="C:cytoplasm"/>
    <property type="evidence" value="ECO:0007669"/>
    <property type="project" value="TreeGrafter"/>
</dbReference>
<dbReference type="GeneID" id="54479578"/>
<evidence type="ECO:0000256" key="2">
    <source>
        <dbReference type="ARBA" id="ARBA00022574"/>
    </source>
</evidence>
<dbReference type="Gene3D" id="2.130.10.10">
    <property type="entry name" value="YVTN repeat-like/Quinoprotein amine dehydrogenase"/>
    <property type="match status" value="1"/>
</dbReference>
<dbReference type="Pfam" id="PF12894">
    <property type="entry name" value="ANAPC4_WD40"/>
    <property type="match status" value="1"/>
</dbReference>
<dbReference type="SMART" id="SM00320">
    <property type="entry name" value="WD40"/>
    <property type="match status" value="3"/>
</dbReference>
<dbReference type="InterPro" id="IPR024977">
    <property type="entry name" value="Apc4-like_WD40_dom"/>
</dbReference>
<keyword evidence="2" id="KW-0853">WD repeat</keyword>
<evidence type="ECO:0000313" key="10">
    <source>
        <dbReference type="Proteomes" id="UP000799767"/>
    </source>
</evidence>
<reference evidence="9" key="1">
    <citation type="journal article" date="2020" name="Stud. Mycol.">
        <title>101 Dothideomycetes genomes: a test case for predicting lifestyles and emergence of pathogens.</title>
        <authorList>
            <person name="Haridas S."/>
            <person name="Albert R."/>
            <person name="Binder M."/>
            <person name="Bloem J."/>
            <person name="Labutti K."/>
            <person name="Salamov A."/>
            <person name="Andreopoulos B."/>
            <person name="Baker S."/>
            <person name="Barry K."/>
            <person name="Bills G."/>
            <person name="Bluhm B."/>
            <person name="Cannon C."/>
            <person name="Castanera R."/>
            <person name="Culley D."/>
            <person name="Daum C."/>
            <person name="Ezra D."/>
            <person name="Gonzalez J."/>
            <person name="Henrissat B."/>
            <person name="Kuo A."/>
            <person name="Liang C."/>
            <person name="Lipzen A."/>
            <person name="Lutzoni F."/>
            <person name="Magnuson J."/>
            <person name="Mondo S."/>
            <person name="Nolan M."/>
            <person name="Ohm R."/>
            <person name="Pangilinan J."/>
            <person name="Park H.-J."/>
            <person name="Ramirez L."/>
            <person name="Alfaro M."/>
            <person name="Sun H."/>
            <person name="Tritt A."/>
            <person name="Yoshinaga Y."/>
            <person name="Zwiers L.-H."/>
            <person name="Turgeon B."/>
            <person name="Goodwin S."/>
            <person name="Spatafora J."/>
            <person name="Crous P."/>
            <person name="Grigoriev I."/>
        </authorList>
    </citation>
    <scope>NUCLEOTIDE SEQUENCE</scope>
    <source>
        <strain evidence="9">CBS 113389</strain>
    </source>
</reference>
<comment type="catalytic activity">
    <reaction evidence="7">
        <text>diphthine methyl ester-[translation elongation factor 2] + H2O = diphthine-[translation elongation factor 2] + methanol + H(+)</text>
        <dbReference type="Rhea" id="RHEA:42656"/>
        <dbReference type="Rhea" id="RHEA-COMP:10172"/>
        <dbReference type="Rhea" id="RHEA-COMP:10173"/>
        <dbReference type="ChEBI" id="CHEBI:15377"/>
        <dbReference type="ChEBI" id="CHEBI:15378"/>
        <dbReference type="ChEBI" id="CHEBI:17790"/>
        <dbReference type="ChEBI" id="CHEBI:79005"/>
        <dbReference type="ChEBI" id="CHEBI:82696"/>
        <dbReference type="EC" id="3.1.1.97"/>
    </reaction>
</comment>
<evidence type="ECO:0000256" key="5">
    <source>
        <dbReference type="ARBA" id="ARBA00038092"/>
    </source>
</evidence>
<evidence type="ECO:0000256" key="7">
    <source>
        <dbReference type="ARBA" id="ARBA00047551"/>
    </source>
</evidence>
<dbReference type="SUPFAM" id="SSF50978">
    <property type="entry name" value="WD40 repeat-like"/>
    <property type="match status" value="1"/>
</dbReference>
<evidence type="ECO:0000259" key="8">
    <source>
        <dbReference type="Pfam" id="PF12894"/>
    </source>
</evidence>
<dbReference type="RefSeq" id="XP_033593796.1">
    <property type="nucleotide sequence ID" value="XM_033738576.1"/>
</dbReference>
<evidence type="ECO:0000256" key="6">
    <source>
        <dbReference type="ARBA" id="ARBA00039131"/>
    </source>
</evidence>
<proteinExistence type="inferred from homology"/>
<dbReference type="InterPro" id="IPR052415">
    <property type="entry name" value="Diphthine_MTase"/>
</dbReference>
<keyword evidence="3" id="KW-0677">Repeat</keyword>
<dbReference type="PANTHER" id="PTHR46042:SF1">
    <property type="entry name" value="DIPHTHINE METHYLTRANSFERASE"/>
    <property type="match status" value="1"/>
</dbReference>
<dbReference type="GO" id="GO:0017183">
    <property type="term" value="P:protein histidyl modification to diphthamide"/>
    <property type="evidence" value="ECO:0007669"/>
    <property type="project" value="TreeGrafter"/>
</dbReference>
<keyword evidence="10" id="KW-1185">Reference proteome</keyword>
<comment type="pathway">
    <text evidence="1">Protein modification; peptidyl-diphthamide biosynthesis.</text>
</comment>
<keyword evidence="4" id="KW-0378">Hydrolase</keyword>
<evidence type="ECO:0000313" key="9">
    <source>
        <dbReference type="EMBL" id="KAF2487227.1"/>
    </source>
</evidence>
<comment type="similarity">
    <text evidence="5">Belongs to the DPH7 family.</text>
</comment>
<dbReference type="InterPro" id="IPR036322">
    <property type="entry name" value="WD40_repeat_dom_sf"/>
</dbReference>
<evidence type="ECO:0000256" key="3">
    <source>
        <dbReference type="ARBA" id="ARBA00022737"/>
    </source>
</evidence>
<feature type="domain" description="Anaphase-promoting complex subunit 4-like WD40" evidence="8">
    <location>
        <begin position="70"/>
        <end position="123"/>
    </location>
</feature>
<gene>
    <name evidence="9" type="ORF">BDY17DRAFT_6429</name>
</gene>
<dbReference type="PANTHER" id="PTHR46042">
    <property type="entry name" value="DIPHTHINE METHYLTRANSFERASE"/>
    <property type="match status" value="1"/>
</dbReference>
<sequence length="396" mass="43426">MASIASIQTLTLDLPPSCIAFCSAHPDLFVVGTYFLHPQAQTSPNSGAVDGVVDAEGGNVDETRPVEAKRTGSLILFRLDGDTITQIETQETDAAILDLQWSPHTPTLLAVATSDGLVKFYNLRPEDGTASPSLVESDNWILVAEDALALSLAWHPTRASCLGVTMSDGAVYLCESESSSDSEIWEPGSTTDVQEVHRHDLEAWTMAWLGEEVGLLSGGDDAVLRYFNHDAAGQAVKWFDRRFHGAGVTAILPLTPELALTGSYDDHIRLISCPAMGRREVKAELRLGGGVWRLKVLEREGSSAEAEDGIQRAGSYSLIILASCMHAGTRIVRLRRRGRSGEWEFDVMAKFEEHESMNYGSDVQPGSRGREKTIVSTSFYDKRMCLWRYDISRGME</sequence>
<dbReference type="Proteomes" id="UP000799767">
    <property type="component" value="Unassembled WGS sequence"/>
</dbReference>
<dbReference type="EMBL" id="MU001631">
    <property type="protein sequence ID" value="KAF2487227.1"/>
    <property type="molecule type" value="Genomic_DNA"/>
</dbReference>
<dbReference type="GO" id="GO:0061685">
    <property type="term" value="F:diphthine methylesterase activity"/>
    <property type="evidence" value="ECO:0007669"/>
    <property type="project" value="UniProtKB-EC"/>
</dbReference>
<evidence type="ECO:0000256" key="4">
    <source>
        <dbReference type="ARBA" id="ARBA00022801"/>
    </source>
</evidence>
<accession>A0A6A6Q777</accession>
<dbReference type="InterPro" id="IPR015943">
    <property type="entry name" value="WD40/YVTN_repeat-like_dom_sf"/>
</dbReference>
<name>A0A6A6Q777_9PEZI</name>
<dbReference type="OrthoDB" id="1930760at2759"/>